<protein>
    <submittedName>
        <fullName evidence="1">Uncharacterized protein</fullName>
    </submittedName>
</protein>
<proteinExistence type="predicted"/>
<keyword evidence="1" id="KW-0614">Plasmid</keyword>
<dbReference type="RefSeq" id="WP_277734868.1">
    <property type="nucleotide sequence ID" value="NZ_CP120734.1"/>
</dbReference>
<accession>A0ABY8ELX8</accession>
<evidence type="ECO:0000313" key="1">
    <source>
        <dbReference type="EMBL" id="WFD12463.1"/>
    </source>
</evidence>
<evidence type="ECO:0000313" key="2">
    <source>
        <dbReference type="Proteomes" id="UP001222800"/>
    </source>
</evidence>
<geneLocation type="plasmid" evidence="1 2">
    <name>unnamed1</name>
</geneLocation>
<sequence length="128" mass="14680">MIVVNSERIRSKAKLDEEYIKDIEDTILEQIPFIKSKIKEEYLNTSDESIKTIINLGAQEIILGEVLKDYANDEDDSTSIGISIIKINENSSVKTRSQRAKDYIKSGWEKLNPYLKTESSFYFGSSVY</sequence>
<name>A0ABY8ELX8_9FIRM</name>
<dbReference type="EMBL" id="CP120734">
    <property type="protein sequence ID" value="WFD12463.1"/>
    <property type="molecule type" value="Genomic_DNA"/>
</dbReference>
<dbReference type="Proteomes" id="UP001222800">
    <property type="component" value="Plasmid unnamed1"/>
</dbReference>
<keyword evidence="2" id="KW-1185">Reference proteome</keyword>
<gene>
    <name evidence="1" type="ORF">P4S50_19990</name>
</gene>
<reference evidence="1 2" key="1">
    <citation type="submission" date="2023-03" db="EMBL/GenBank/DDBJ databases">
        <title>Complete genome sequence of Tepidibacter sp. SWIR-1, isolated from a deep-sea hydrothermal vent.</title>
        <authorList>
            <person name="Li X."/>
        </authorList>
    </citation>
    <scope>NUCLEOTIDE SEQUENCE [LARGE SCALE GENOMIC DNA]</scope>
    <source>
        <strain evidence="1 2">SWIR-1</strain>
        <plasmid evidence="1 2">unnamed1</plasmid>
    </source>
</reference>
<organism evidence="1 2">
    <name type="scientific">Tepidibacter hydrothermalis</name>
    <dbReference type="NCBI Taxonomy" id="3036126"/>
    <lineage>
        <taxon>Bacteria</taxon>
        <taxon>Bacillati</taxon>
        <taxon>Bacillota</taxon>
        <taxon>Clostridia</taxon>
        <taxon>Peptostreptococcales</taxon>
        <taxon>Peptostreptococcaceae</taxon>
        <taxon>Tepidibacter</taxon>
    </lineage>
</organism>